<gene>
    <name evidence="13" type="primary">thrB</name>
    <name evidence="16" type="ORF">J2X11_001256</name>
</gene>
<keyword evidence="13" id="KW-0963">Cytoplasm</keyword>
<name>A0ABU1UMK4_9ACTN</name>
<dbReference type="GO" id="GO:0004413">
    <property type="term" value="F:homoserine kinase activity"/>
    <property type="evidence" value="ECO:0007669"/>
    <property type="project" value="UniProtKB-EC"/>
</dbReference>
<dbReference type="NCBIfam" id="TIGR00191">
    <property type="entry name" value="thrB"/>
    <property type="match status" value="1"/>
</dbReference>
<feature type="domain" description="GHMP kinase C-terminal" evidence="15">
    <location>
        <begin position="219"/>
        <end position="263"/>
    </location>
</feature>
<evidence type="ECO:0000256" key="11">
    <source>
        <dbReference type="ARBA" id="ARBA00049375"/>
    </source>
</evidence>
<dbReference type="RefSeq" id="WP_309968209.1">
    <property type="nucleotide sequence ID" value="NZ_JAVDWH010000001.1"/>
</dbReference>
<evidence type="ECO:0000256" key="3">
    <source>
        <dbReference type="ARBA" id="ARBA00012078"/>
    </source>
</evidence>
<evidence type="ECO:0000256" key="13">
    <source>
        <dbReference type="HAMAP-Rule" id="MF_00384"/>
    </source>
</evidence>
<dbReference type="EC" id="2.7.1.39" evidence="3 13"/>
<keyword evidence="6 13" id="KW-0808">Transferase</keyword>
<dbReference type="Gene3D" id="3.30.230.10">
    <property type="match status" value="1"/>
</dbReference>
<comment type="subcellular location">
    <subcellularLocation>
        <location evidence="13">Cytoplasm</location>
    </subcellularLocation>
</comment>
<dbReference type="SUPFAM" id="SSF54211">
    <property type="entry name" value="Ribosomal protein S5 domain 2-like"/>
    <property type="match status" value="1"/>
</dbReference>
<dbReference type="InterPro" id="IPR006203">
    <property type="entry name" value="GHMP_knse_ATP-bd_CS"/>
</dbReference>
<protein>
    <recommendedName>
        <fullName evidence="4 13">Homoserine kinase</fullName>
        <shortName evidence="13">HK</shortName>
        <shortName evidence="13">HSK</shortName>
        <ecNumber evidence="3 13">2.7.1.39</ecNumber>
    </recommendedName>
</protein>
<dbReference type="Pfam" id="PF00288">
    <property type="entry name" value="GHMP_kinases_N"/>
    <property type="match status" value="1"/>
</dbReference>
<reference evidence="16 17" key="1">
    <citation type="submission" date="2023-07" db="EMBL/GenBank/DDBJ databases">
        <title>Sorghum-associated microbial communities from plants grown in Nebraska, USA.</title>
        <authorList>
            <person name="Schachtman D."/>
        </authorList>
    </citation>
    <scope>NUCLEOTIDE SEQUENCE [LARGE SCALE GENOMIC DNA]</scope>
    <source>
        <strain evidence="16 17">BE248</strain>
    </source>
</reference>
<sequence>MSFIAGPVTVRTPASSANLGPGFDALGLALSLYDDVTAEVLSSGLEIDVVGEGSDGVPKDETHLIVRAMYAAFDLLGERPSGLRLSCINAIPHGRGLGSSAAAIVAGITLANALVDGDGLDGAAAFQLAADLEGHPDNVAAAMFGGLTIAWLEGEAAQVERLDSAVEVTVFIPSEAVSTEKARGLLPETVSHADASANAGRAALLVRALTGAPHLLLAATEDRLHQSYRASAMSDSYDLMSSLRADGIAATISGAGPTVLAFARGLGDRLPEGWALHELDVDLEGAHVVVT</sequence>
<dbReference type="InterPro" id="IPR006204">
    <property type="entry name" value="GHMP_kinase_N_dom"/>
</dbReference>
<dbReference type="InterPro" id="IPR014721">
    <property type="entry name" value="Ribsml_uS5_D2-typ_fold_subgr"/>
</dbReference>
<dbReference type="HAMAP" id="MF_00384">
    <property type="entry name" value="Homoser_kinase"/>
    <property type="match status" value="1"/>
</dbReference>
<dbReference type="InterPro" id="IPR020568">
    <property type="entry name" value="Ribosomal_Su5_D2-typ_SF"/>
</dbReference>
<dbReference type="EMBL" id="JAVDWH010000001">
    <property type="protein sequence ID" value="MDR7086417.1"/>
    <property type="molecule type" value="Genomic_DNA"/>
</dbReference>
<comment type="catalytic activity">
    <reaction evidence="11 13">
        <text>L-homoserine + ATP = O-phospho-L-homoserine + ADP + H(+)</text>
        <dbReference type="Rhea" id="RHEA:13985"/>
        <dbReference type="ChEBI" id="CHEBI:15378"/>
        <dbReference type="ChEBI" id="CHEBI:30616"/>
        <dbReference type="ChEBI" id="CHEBI:57476"/>
        <dbReference type="ChEBI" id="CHEBI:57590"/>
        <dbReference type="ChEBI" id="CHEBI:456216"/>
        <dbReference type="EC" id="2.7.1.39"/>
    </reaction>
</comment>
<evidence type="ECO:0000313" key="16">
    <source>
        <dbReference type="EMBL" id="MDR7086417.1"/>
    </source>
</evidence>
<comment type="pathway">
    <text evidence="1 13">Amino-acid biosynthesis; L-threonine biosynthesis; L-threonine from L-aspartate: step 4/5.</text>
</comment>
<feature type="binding site" evidence="13">
    <location>
        <begin position="92"/>
        <end position="102"/>
    </location>
    <ligand>
        <name>ATP</name>
        <dbReference type="ChEBI" id="CHEBI:30616"/>
    </ligand>
</feature>
<keyword evidence="8 13" id="KW-0547">Nucleotide-binding</keyword>
<dbReference type="SUPFAM" id="SSF55060">
    <property type="entry name" value="GHMP Kinase, C-terminal domain"/>
    <property type="match status" value="1"/>
</dbReference>
<evidence type="ECO:0000313" key="17">
    <source>
        <dbReference type="Proteomes" id="UP001257739"/>
    </source>
</evidence>
<dbReference type="Gene3D" id="3.30.70.890">
    <property type="entry name" value="GHMP kinase, C-terminal domain"/>
    <property type="match status" value="1"/>
</dbReference>
<dbReference type="InterPro" id="IPR013750">
    <property type="entry name" value="GHMP_kinase_C_dom"/>
</dbReference>
<accession>A0ABU1UMK4</accession>
<keyword evidence="9 13" id="KW-0418">Kinase</keyword>
<evidence type="ECO:0000256" key="6">
    <source>
        <dbReference type="ARBA" id="ARBA00022679"/>
    </source>
</evidence>
<keyword evidence="17" id="KW-1185">Reference proteome</keyword>
<dbReference type="InterPro" id="IPR000870">
    <property type="entry name" value="Homoserine_kinase"/>
</dbReference>
<dbReference type="PIRSF" id="PIRSF000676">
    <property type="entry name" value="Homoser_kin"/>
    <property type="match status" value="1"/>
</dbReference>
<evidence type="ECO:0000256" key="2">
    <source>
        <dbReference type="ARBA" id="ARBA00007370"/>
    </source>
</evidence>
<evidence type="ECO:0000256" key="5">
    <source>
        <dbReference type="ARBA" id="ARBA00022605"/>
    </source>
</evidence>
<comment type="similarity">
    <text evidence="2 13">Belongs to the GHMP kinase family. Homoserine kinase subfamily.</text>
</comment>
<comment type="function">
    <text evidence="12 13">Catalyzes the ATP-dependent phosphorylation of L-homoserine to L-homoserine phosphate.</text>
</comment>
<evidence type="ECO:0000256" key="4">
    <source>
        <dbReference type="ARBA" id="ARBA00017858"/>
    </source>
</evidence>
<keyword evidence="10 13" id="KW-0067">ATP-binding</keyword>
<dbReference type="PANTHER" id="PTHR20861:SF1">
    <property type="entry name" value="HOMOSERINE KINASE"/>
    <property type="match status" value="1"/>
</dbReference>
<dbReference type="Proteomes" id="UP001257739">
    <property type="component" value="Unassembled WGS sequence"/>
</dbReference>
<evidence type="ECO:0000256" key="8">
    <source>
        <dbReference type="ARBA" id="ARBA00022741"/>
    </source>
</evidence>
<dbReference type="InterPro" id="IPR036554">
    <property type="entry name" value="GHMP_kinase_C_sf"/>
</dbReference>
<evidence type="ECO:0000256" key="1">
    <source>
        <dbReference type="ARBA" id="ARBA00005015"/>
    </source>
</evidence>
<evidence type="ECO:0000259" key="15">
    <source>
        <dbReference type="Pfam" id="PF08544"/>
    </source>
</evidence>
<keyword evidence="7 13" id="KW-0791">Threonine biosynthesis</keyword>
<dbReference type="PROSITE" id="PS00627">
    <property type="entry name" value="GHMP_KINASES_ATP"/>
    <property type="match status" value="1"/>
</dbReference>
<proteinExistence type="inferred from homology"/>
<dbReference type="PRINTS" id="PR00958">
    <property type="entry name" value="HOMSERKINASE"/>
</dbReference>
<feature type="domain" description="GHMP kinase N-terminal" evidence="14">
    <location>
        <begin position="64"/>
        <end position="146"/>
    </location>
</feature>
<evidence type="ECO:0000259" key="14">
    <source>
        <dbReference type="Pfam" id="PF00288"/>
    </source>
</evidence>
<organism evidence="16 17">
    <name type="scientific">Aeromicrobium panaciterrae</name>
    <dbReference type="NCBI Taxonomy" id="363861"/>
    <lineage>
        <taxon>Bacteria</taxon>
        <taxon>Bacillati</taxon>
        <taxon>Actinomycetota</taxon>
        <taxon>Actinomycetes</taxon>
        <taxon>Propionibacteriales</taxon>
        <taxon>Nocardioidaceae</taxon>
        <taxon>Aeromicrobium</taxon>
    </lineage>
</organism>
<dbReference type="PANTHER" id="PTHR20861">
    <property type="entry name" value="HOMOSERINE/4-DIPHOSPHOCYTIDYL-2-C-METHYL-D-ERYTHRITOL KINASE"/>
    <property type="match status" value="1"/>
</dbReference>
<keyword evidence="5 13" id="KW-0028">Amino-acid biosynthesis</keyword>
<dbReference type="Pfam" id="PF08544">
    <property type="entry name" value="GHMP_kinases_C"/>
    <property type="match status" value="1"/>
</dbReference>
<evidence type="ECO:0000256" key="12">
    <source>
        <dbReference type="ARBA" id="ARBA00049954"/>
    </source>
</evidence>
<evidence type="ECO:0000256" key="9">
    <source>
        <dbReference type="ARBA" id="ARBA00022777"/>
    </source>
</evidence>
<comment type="caution">
    <text evidence="16">The sequence shown here is derived from an EMBL/GenBank/DDBJ whole genome shotgun (WGS) entry which is preliminary data.</text>
</comment>
<evidence type="ECO:0000256" key="10">
    <source>
        <dbReference type="ARBA" id="ARBA00022840"/>
    </source>
</evidence>
<evidence type="ECO:0000256" key="7">
    <source>
        <dbReference type="ARBA" id="ARBA00022697"/>
    </source>
</evidence>